<dbReference type="InterPro" id="IPR001138">
    <property type="entry name" value="Zn2Cys6_DnaBD"/>
</dbReference>
<keyword evidence="5" id="KW-1185">Reference proteome</keyword>
<comment type="caution">
    <text evidence="4">The sequence shown here is derived from an EMBL/GenBank/DDBJ whole genome shotgun (WGS) entry which is preliminary data.</text>
</comment>
<dbReference type="SUPFAM" id="SSF57701">
    <property type="entry name" value="Zn2/Cys6 DNA-binding domain"/>
    <property type="match status" value="1"/>
</dbReference>
<evidence type="ECO:0000313" key="4">
    <source>
        <dbReference type="EMBL" id="RDW57474.1"/>
    </source>
</evidence>
<dbReference type="AlphaFoldDB" id="A0A3D8Q7R9"/>
<keyword evidence="1" id="KW-0539">Nucleus</keyword>
<dbReference type="CDD" id="cd00067">
    <property type="entry name" value="GAL4"/>
    <property type="match status" value="1"/>
</dbReference>
<dbReference type="PROSITE" id="PS00463">
    <property type="entry name" value="ZN2_CY6_FUNGAL_1"/>
    <property type="match status" value="1"/>
</dbReference>
<organism evidence="4 5">
    <name type="scientific">Coleophoma cylindrospora</name>
    <dbReference type="NCBI Taxonomy" id="1849047"/>
    <lineage>
        <taxon>Eukaryota</taxon>
        <taxon>Fungi</taxon>
        <taxon>Dikarya</taxon>
        <taxon>Ascomycota</taxon>
        <taxon>Pezizomycotina</taxon>
        <taxon>Leotiomycetes</taxon>
        <taxon>Helotiales</taxon>
        <taxon>Dermateaceae</taxon>
        <taxon>Coleophoma</taxon>
    </lineage>
</organism>
<reference evidence="4 5" key="1">
    <citation type="journal article" date="2018" name="IMA Fungus">
        <title>IMA Genome-F 9: Draft genome sequence of Annulohypoxylon stygium, Aspergillus mulundensis, Berkeleyomyces basicola (syn. Thielaviopsis basicola), Ceratocystis smalleyi, two Cercospora beticola strains, Coleophoma cylindrospora, Fusarium fracticaudum, Phialophora cf. hyalina, and Morchella septimelata.</title>
        <authorList>
            <person name="Wingfield B.D."/>
            <person name="Bills G.F."/>
            <person name="Dong Y."/>
            <person name="Huang W."/>
            <person name="Nel W.J."/>
            <person name="Swalarsk-Parry B.S."/>
            <person name="Vaghefi N."/>
            <person name="Wilken P.M."/>
            <person name="An Z."/>
            <person name="de Beer Z.W."/>
            <person name="De Vos L."/>
            <person name="Chen L."/>
            <person name="Duong T.A."/>
            <person name="Gao Y."/>
            <person name="Hammerbacher A."/>
            <person name="Kikkert J.R."/>
            <person name="Li Y."/>
            <person name="Li H."/>
            <person name="Li K."/>
            <person name="Li Q."/>
            <person name="Liu X."/>
            <person name="Ma X."/>
            <person name="Naidoo K."/>
            <person name="Pethybridge S.J."/>
            <person name="Sun J."/>
            <person name="Steenkamp E.T."/>
            <person name="van der Nest M.A."/>
            <person name="van Wyk S."/>
            <person name="Wingfield M.J."/>
            <person name="Xiong C."/>
            <person name="Yue Q."/>
            <person name="Zhang X."/>
        </authorList>
    </citation>
    <scope>NUCLEOTIDE SEQUENCE [LARGE SCALE GENOMIC DNA]</scope>
    <source>
        <strain evidence="4 5">BP6252</strain>
    </source>
</reference>
<dbReference type="PROSITE" id="PS50048">
    <property type="entry name" value="ZN2_CY6_FUNGAL_2"/>
    <property type="match status" value="1"/>
</dbReference>
<dbReference type="InterPro" id="IPR036864">
    <property type="entry name" value="Zn2-C6_fun-type_DNA-bd_sf"/>
</dbReference>
<evidence type="ECO:0000313" key="5">
    <source>
        <dbReference type="Proteomes" id="UP000256645"/>
    </source>
</evidence>
<dbReference type="EMBL" id="PDLM01000020">
    <property type="protein sequence ID" value="RDW57474.1"/>
    <property type="molecule type" value="Genomic_DNA"/>
</dbReference>
<dbReference type="OrthoDB" id="5213892at2759"/>
<dbReference type="GO" id="GO:0000981">
    <property type="term" value="F:DNA-binding transcription factor activity, RNA polymerase II-specific"/>
    <property type="evidence" value="ECO:0007669"/>
    <property type="project" value="InterPro"/>
</dbReference>
<sequence length="564" mass="62425">MPGSSSSSRRSANGCWTCRLRHKKCDETVPFCACCESLEIQCFGYGPKPQWLDGGAQERQMAAEIKRAVRRGISERSRCNMTVSRFTLDQDIPLLAPVSKAKPTDFPVVSPDTPWVNKYSNYTLEPLATPPMTTPSPNHTRRWSSGPSPIDDLPGLYYSYSSPAEVHDDQMDSFSRREIEQKYTLSDSELSDPEMYSMTTRETDIMALYLDTVFYETYPFHRLRKSSLEYRDWHLALPIFQGPAQQACFGVRRQPGNELAASGGSSNSEYLEETSTGLQATSYYICAIESLGSELAHWIQNRGNKCPWERREKTTEILFCILQLIIFEVMIRSRLSRTVSWLANPQVQVYQDGDTSLWKTHFQGVSDLITDLPPWFSVPSSVPTSSSPTISECTTSLPNLPPSPPRGAKCQHKQYLLHPAVRPGRASTGESLPRRPPGDSQERRDPDGRRQHDKTDRARRRDPSTNPTKPLGLPDVHDILSSLAAATNHLAGVIRAKHDPLGNLRACHLDLPACSPVRTIASPPGDPHQYPGGVVSLQDALAAASAAERAEVAGGGFVLLGAGG</sequence>
<name>A0A3D8Q7R9_9HELO</name>
<evidence type="ECO:0000259" key="3">
    <source>
        <dbReference type="PROSITE" id="PS50048"/>
    </source>
</evidence>
<dbReference type="Proteomes" id="UP000256645">
    <property type="component" value="Unassembled WGS sequence"/>
</dbReference>
<evidence type="ECO:0000256" key="2">
    <source>
        <dbReference type="SAM" id="MobiDB-lite"/>
    </source>
</evidence>
<dbReference type="GO" id="GO:0045944">
    <property type="term" value="P:positive regulation of transcription by RNA polymerase II"/>
    <property type="evidence" value="ECO:0007669"/>
    <property type="project" value="TreeGrafter"/>
</dbReference>
<feature type="compositionally biased region" description="Low complexity" evidence="2">
    <location>
        <begin position="380"/>
        <end position="398"/>
    </location>
</feature>
<feature type="domain" description="Zn(2)-C6 fungal-type" evidence="3">
    <location>
        <begin position="14"/>
        <end position="42"/>
    </location>
</feature>
<dbReference type="SMART" id="SM00066">
    <property type="entry name" value="GAL4"/>
    <property type="match status" value="1"/>
</dbReference>
<dbReference type="GO" id="GO:0008270">
    <property type="term" value="F:zinc ion binding"/>
    <property type="evidence" value="ECO:0007669"/>
    <property type="project" value="InterPro"/>
</dbReference>
<dbReference type="STRING" id="1849047.A0A3D8Q7R9"/>
<gene>
    <name evidence="4" type="ORF">BP6252_13734</name>
</gene>
<feature type="compositionally biased region" description="Polar residues" evidence="2">
    <location>
        <begin position="135"/>
        <end position="146"/>
    </location>
</feature>
<feature type="compositionally biased region" description="Basic and acidic residues" evidence="2">
    <location>
        <begin position="432"/>
        <end position="463"/>
    </location>
</feature>
<accession>A0A3D8Q7R9</accession>
<feature type="region of interest" description="Disordered" evidence="2">
    <location>
        <begin position="380"/>
        <end position="474"/>
    </location>
</feature>
<feature type="region of interest" description="Disordered" evidence="2">
    <location>
        <begin position="127"/>
        <end position="146"/>
    </location>
</feature>
<dbReference type="PANTHER" id="PTHR37534">
    <property type="entry name" value="TRANSCRIPTIONAL ACTIVATOR PROTEIN UGA3"/>
    <property type="match status" value="1"/>
</dbReference>
<dbReference type="GO" id="GO:0005634">
    <property type="term" value="C:nucleus"/>
    <property type="evidence" value="ECO:0007669"/>
    <property type="project" value="TreeGrafter"/>
</dbReference>
<dbReference type="GO" id="GO:0000976">
    <property type="term" value="F:transcription cis-regulatory region binding"/>
    <property type="evidence" value="ECO:0007669"/>
    <property type="project" value="TreeGrafter"/>
</dbReference>
<protein>
    <recommendedName>
        <fullName evidence="3">Zn(2)-C6 fungal-type domain-containing protein</fullName>
    </recommendedName>
</protein>
<dbReference type="Pfam" id="PF00172">
    <property type="entry name" value="Zn_clus"/>
    <property type="match status" value="1"/>
</dbReference>
<dbReference type="PANTHER" id="PTHR37534:SF26">
    <property type="entry name" value="TRANSCRIPTION FACTOR, PUTATIVE-RELATED"/>
    <property type="match status" value="1"/>
</dbReference>
<evidence type="ECO:0000256" key="1">
    <source>
        <dbReference type="ARBA" id="ARBA00023242"/>
    </source>
</evidence>
<proteinExistence type="predicted"/>